<organism evidence="3 4">
    <name type="scientific">Chelatococcus sambhunathii</name>
    <dbReference type="NCBI Taxonomy" id="363953"/>
    <lineage>
        <taxon>Bacteria</taxon>
        <taxon>Pseudomonadati</taxon>
        <taxon>Pseudomonadota</taxon>
        <taxon>Alphaproteobacteria</taxon>
        <taxon>Hyphomicrobiales</taxon>
        <taxon>Chelatococcaceae</taxon>
        <taxon>Chelatococcus</taxon>
    </lineage>
</organism>
<evidence type="ECO:0000256" key="1">
    <source>
        <dbReference type="SAM" id="MobiDB-lite"/>
    </source>
</evidence>
<feature type="region of interest" description="Disordered" evidence="1">
    <location>
        <begin position="1"/>
        <end position="21"/>
    </location>
</feature>
<feature type="domain" description="DUF6362" evidence="2">
    <location>
        <begin position="60"/>
        <end position="177"/>
    </location>
</feature>
<dbReference type="EMBL" id="CYHC01000016">
    <property type="protein sequence ID" value="CUA90890.1"/>
    <property type="molecule type" value="Genomic_DNA"/>
</dbReference>
<reference evidence="3 4" key="1">
    <citation type="submission" date="2015-08" db="EMBL/GenBank/DDBJ databases">
        <authorList>
            <person name="Varghese N."/>
        </authorList>
    </citation>
    <scope>NUCLEOTIDE SEQUENCE [LARGE SCALE GENOMIC DNA]</scope>
    <source>
        <strain evidence="3 4">DSM 18167</strain>
    </source>
</reference>
<protein>
    <recommendedName>
        <fullName evidence="2">DUF6362 domain-containing protein</fullName>
    </recommendedName>
</protein>
<dbReference type="Pfam" id="PF19889">
    <property type="entry name" value="DUF6362"/>
    <property type="match status" value="1"/>
</dbReference>
<sequence>MSDDAVIDDGADEGARRRTRAERRRAAFREFQRLNPNEVPDAWTPEYVGVRLRQAFETLRHLPEKEVARGHGQGWPSYVYEAEDLRAQQEQAAAEEEAGTAEPARIRLPVPSSAISRMEEALAWPGRHLAHDPALAKLVMHVAIAQARRVSIKALCQRMKWNDATVRRRRQAGLTIIASALAQSTVPVR</sequence>
<gene>
    <name evidence="3" type="ORF">Ga0061061_11635</name>
</gene>
<dbReference type="InterPro" id="IPR045942">
    <property type="entry name" value="DUF6362"/>
</dbReference>
<evidence type="ECO:0000313" key="3">
    <source>
        <dbReference type="EMBL" id="CUA90890.1"/>
    </source>
</evidence>
<feature type="compositionally biased region" description="Acidic residues" evidence="1">
    <location>
        <begin position="1"/>
        <end position="12"/>
    </location>
</feature>
<accession>A0ABM9U9Q1</accession>
<evidence type="ECO:0000259" key="2">
    <source>
        <dbReference type="Pfam" id="PF19889"/>
    </source>
</evidence>
<keyword evidence="4" id="KW-1185">Reference proteome</keyword>
<name>A0ABM9U9Q1_9HYPH</name>
<dbReference type="RefSeq" id="WP_055460962.1">
    <property type="nucleotide sequence ID" value="NZ_CYHC01000016.1"/>
</dbReference>
<evidence type="ECO:0000313" key="4">
    <source>
        <dbReference type="Proteomes" id="UP000182178"/>
    </source>
</evidence>
<dbReference type="Proteomes" id="UP000182178">
    <property type="component" value="Unassembled WGS sequence"/>
</dbReference>
<comment type="caution">
    <text evidence="3">The sequence shown here is derived from an EMBL/GenBank/DDBJ whole genome shotgun (WGS) entry which is preliminary data.</text>
</comment>
<proteinExistence type="predicted"/>